<dbReference type="PANTHER" id="PTHR30151">
    <property type="entry name" value="ALKANE SULFONATE ABC TRANSPORTER-RELATED, MEMBRANE SUBUNIT"/>
    <property type="match status" value="1"/>
</dbReference>
<reference evidence="9 10" key="1">
    <citation type="journal article" date="2022" name="Int. J. Syst. Evol. Microbiol.">
        <title>Pseudomonas petroselini sp. nov., a pathogen causing bacterial rot of parsley in Japan.</title>
        <authorList>
            <person name="Sawada H."/>
            <person name="Fujikawa T."/>
            <person name="Osada S."/>
            <person name="Satou M."/>
        </authorList>
    </citation>
    <scope>NUCLEOTIDE SEQUENCE [LARGE SCALE GENOMIC DNA]</scope>
    <source>
        <strain evidence="9 10">MAFF 311096</strain>
    </source>
</reference>
<keyword evidence="4 7" id="KW-0812">Transmembrane</keyword>
<keyword evidence="10" id="KW-1185">Reference proteome</keyword>
<feature type="non-terminal residue" evidence="9">
    <location>
        <position position="138"/>
    </location>
</feature>
<keyword evidence="2" id="KW-0813">Transport</keyword>
<protein>
    <submittedName>
        <fullName evidence="9">ABC transporter permease</fullName>
    </submittedName>
</protein>
<dbReference type="InterPro" id="IPR000515">
    <property type="entry name" value="MetI-like"/>
</dbReference>
<evidence type="ECO:0000256" key="6">
    <source>
        <dbReference type="ARBA" id="ARBA00023136"/>
    </source>
</evidence>
<evidence type="ECO:0000256" key="1">
    <source>
        <dbReference type="ARBA" id="ARBA00004651"/>
    </source>
</evidence>
<gene>
    <name evidence="9" type="ORF">LRQ20_28565</name>
</gene>
<keyword evidence="3" id="KW-1003">Cell membrane</keyword>
<evidence type="ECO:0000256" key="5">
    <source>
        <dbReference type="ARBA" id="ARBA00022989"/>
    </source>
</evidence>
<accession>A0ABS8R3F6</accession>
<keyword evidence="5 7" id="KW-1133">Transmembrane helix</keyword>
<evidence type="ECO:0000256" key="2">
    <source>
        <dbReference type="ARBA" id="ARBA00022448"/>
    </source>
</evidence>
<evidence type="ECO:0000313" key="10">
    <source>
        <dbReference type="Proteomes" id="UP001154922"/>
    </source>
</evidence>
<feature type="domain" description="ABC transmembrane type-1" evidence="8">
    <location>
        <begin position="78"/>
        <end position="138"/>
    </location>
</feature>
<dbReference type="PROSITE" id="PS50928">
    <property type="entry name" value="ABC_TM1"/>
    <property type="match status" value="1"/>
</dbReference>
<comment type="caution">
    <text evidence="9">The sequence shown here is derived from an EMBL/GenBank/DDBJ whole genome shotgun (WGS) entry which is preliminary data.</text>
</comment>
<reference evidence="9 10" key="2">
    <citation type="journal article" date="2023" name="Plant Pathol.">
        <title>Dismantling and reorganizing Pseudomonas marginalis sensu#lato.</title>
        <authorList>
            <person name="Sawada H."/>
            <person name="Fujikawa T."/>
            <person name="Satou M."/>
        </authorList>
    </citation>
    <scope>NUCLEOTIDE SEQUENCE [LARGE SCALE GENOMIC DNA]</scope>
    <source>
        <strain evidence="9 10">MAFF 311096</strain>
    </source>
</reference>
<sequence length="138" mass="15450">MRQEYEITLEPLLSVPVERELPLRQRLWQQGWLRKGLILIVLAILWEAVARYQNNDLLLPSFLQTFHALYDGLLSGELLSKVSISLVVLIKGYLIGIVLAFALTTLAVSTQLGRDLLSTLTSMFNPLPAIALLPLALL</sequence>
<evidence type="ECO:0000256" key="7">
    <source>
        <dbReference type="SAM" id="Phobius"/>
    </source>
</evidence>
<evidence type="ECO:0000256" key="4">
    <source>
        <dbReference type="ARBA" id="ARBA00022692"/>
    </source>
</evidence>
<keyword evidence="6 7" id="KW-0472">Membrane</keyword>
<feature type="transmembrane region" description="Helical" evidence="7">
    <location>
        <begin position="32"/>
        <end position="52"/>
    </location>
</feature>
<feature type="transmembrane region" description="Helical" evidence="7">
    <location>
        <begin position="82"/>
        <end position="104"/>
    </location>
</feature>
<dbReference type="PANTHER" id="PTHR30151:SF16">
    <property type="entry name" value="ABC TRANSPORTER PERMEASE PROTEIN"/>
    <property type="match status" value="1"/>
</dbReference>
<name>A0ABS8R3F6_9PSED</name>
<dbReference type="EMBL" id="JAJOZI010000198">
    <property type="protein sequence ID" value="MCD7042246.1"/>
    <property type="molecule type" value="Genomic_DNA"/>
</dbReference>
<evidence type="ECO:0000256" key="3">
    <source>
        <dbReference type="ARBA" id="ARBA00022475"/>
    </source>
</evidence>
<evidence type="ECO:0000313" key="9">
    <source>
        <dbReference type="EMBL" id="MCD7042246.1"/>
    </source>
</evidence>
<comment type="subcellular location">
    <subcellularLocation>
        <location evidence="1">Cell membrane</location>
        <topology evidence="1">Multi-pass membrane protein</topology>
    </subcellularLocation>
</comment>
<organism evidence="9 10">
    <name type="scientific">Pseudomonas petroselini</name>
    <dbReference type="NCBI Taxonomy" id="2899822"/>
    <lineage>
        <taxon>Bacteria</taxon>
        <taxon>Pseudomonadati</taxon>
        <taxon>Pseudomonadota</taxon>
        <taxon>Gammaproteobacteria</taxon>
        <taxon>Pseudomonadales</taxon>
        <taxon>Pseudomonadaceae</taxon>
        <taxon>Pseudomonas</taxon>
    </lineage>
</organism>
<evidence type="ECO:0000259" key="8">
    <source>
        <dbReference type="PROSITE" id="PS50928"/>
    </source>
</evidence>
<proteinExistence type="predicted"/>
<dbReference type="Proteomes" id="UP001154922">
    <property type="component" value="Unassembled WGS sequence"/>
</dbReference>